<dbReference type="Proteomes" id="UP000182783">
    <property type="component" value="Unassembled WGS sequence"/>
</dbReference>
<dbReference type="InterPro" id="IPR012338">
    <property type="entry name" value="Beta-lactam/transpept-like"/>
</dbReference>
<dbReference type="PANTHER" id="PTHR43283">
    <property type="entry name" value="BETA-LACTAMASE-RELATED"/>
    <property type="match status" value="1"/>
</dbReference>
<dbReference type="SUPFAM" id="SSF56601">
    <property type="entry name" value="beta-lactamase/transpeptidase-like"/>
    <property type="match status" value="1"/>
</dbReference>
<sequence>MKLSVRLEIDYTKLPGFAPGSFYCDAGCPQANLGYDMNQWYDTSYERMSRMNQMTLQQAIAPLNLRSCLISTHGELRFEHYRDDRTASEIAKINSCTKSVLSSLICIAMDQGLLPAPSSSAAEFLPQLRRDKDTRKQEITLEHLLTLSAGFRWSEFGGLNSFPKMTRSPDWVEYVLEQPLADAPGTRMEYNSGISQLLSAILVQGSGMTTARFAEQYLFGPLGIEEYQWEADPQGIHTGGFGLKLTPSALLKFGQLYLQQGCWEGAQLISRERLARSVTTAMHAEAPRRGGYGWHWWTDSYPHAAGDGEPPAAIPFYYARGYAGQFVYVLPEPQTVVVLTQDNKHGKNNPPADVFSEHIAPLLVHPDWL</sequence>
<dbReference type="EMBL" id="FNGM01000025">
    <property type="protein sequence ID" value="SDN05881.1"/>
    <property type="molecule type" value="Genomic_DNA"/>
</dbReference>
<dbReference type="RefSeq" id="WP_346223133.1">
    <property type="nucleotide sequence ID" value="NZ_LIPY01000100.1"/>
</dbReference>
<evidence type="ECO:0000259" key="1">
    <source>
        <dbReference type="Pfam" id="PF00144"/>
    </source>
</evidence>
<dbReference type="Gene3D" id="3.40.710.10">
    <property type="entry name" value="DD-peptidase/beta-lactamase superfamily"/>
    <property type="match status" value="1"/>
</dbReference>
<reference evidence="2 3" key="1">
    <citation type="submission" date="2016-10" db="EMBL/GenBank/DDBJ databases">
        <authorList>
            <person name="de Groot N.N."/>
        </authorList>
    </citation>
    <scope>NUCLEOTIDE SEQUENCE [LARGE SCALE GENOMIC DNA]</scope>
    <source>
        <strain evidence="2 3">CGMCC 1.10239</strain>
    </source>
</reference>
<protein>
    <submittedName>
        <fullName evidence="2">CubicO group peptidase, beta-lactamase class C family</fullName>
    </submittedName>
</protein>
<accession>A0A1G9YBG2</accession>
<organism evidence="2 3">
    <name type="scientific">Paenibacillus jilunlii</name>
    <dbReference type="NCBI Taxonomy" id="682956"/>
    <lineage>
        <taxon>Bacteria</taxon>
        <taxon>Bacillati</taxon>
        <taxon>Bacillota</taxon>
        <taxon>Bacilli</taxon>
        <taxon>Bacillales</taxon>
        <taxon>Paenibacillaceae</taxon>
        <taxon>Paenibacillus</taxon>
    </lineage>
</organism>
<dbReference type="PANTHER" id="PTHR43283:SF7">
    <property type="entry name" value="BETA-LACTAMASE-RELATED DOMAIN-CONTAINING PROTEIN"/>
    <property type="match status" value="1"/>
</dbReference>
<dbReference type="Pfam" id="PF00144">
    <property type="entry name" value="Beta-lactamase"/>
    <property type="match status" value="1"/>
</dbReference>
<gene>
    <name evidence="2" type="ORF">SAMN05216191_12564</name>
</gene>
<feature type="domain" description="Beta-lactamase-related" evidence="1">
    <location>
        <begin position="72"/>
        <end position="341"/>
    </location>
</feature>
<dbReference type="InterPro" id="IPR001466">
    <property type="entry name" value="Beta-lactam-related"/>
</dbReference>
<dbReference type="InterPro" id="IPR050789">
    <property type="entry name" value="Diverse_Enzym_Activities"/>
</dbReference>
<evidence type="ECO:0000313" key="3">
    <source>
        <dbReference type="Proteomes" id="UP000182783"/>
    </source>
</evidence>
<name>A0A1G9YBG2_9BACL</name>
<evidence type="ECO:0000313" key="2">
    <source>
        <dbReference type="EMBL" id="SDN05881.1"/>
    </source>
</evidence>
<proteinExistence type="predicted"/>
<dbReference type="AlphaFoldDB" id="A0A1G9YBG2"/>